<accession>A0A0G2EFA4</accession>
<keyword evidence="5" id="KW-1185">Reference proteome</keyword>
<proteinExistence type="inferred from homology"/>
<dbReference type="GO" id="GO:0004633">
    <property type="term" value="F:phosphopantothenoylcysteine decarboxylase activity"/>
    <property type="evidence" value="ECO:0007669"/>
    <property type="project" value="TreeGrafter"/>
</dbReference>
<dbReference type="PANTHER" id="PTHR14359:SF6">
    <property type="entry name" value="PHOSPHOPANTOTHENOYLCYSTEINE DECARBOXYLASE"/>
    <property type="match status" value="1"/>
</dbReference>
<dbReference type="GO" id="GO:0015937">
    <property type="term" value="P:coenzyme A biosynthetic process"/>
    <property type="evidence" value="ECO:0007669"/>
    <property type="project" value="UniProtKB-KW"/>
</dbReference>
<dbReference type="InterPro" id="IPR036551">
    <property type="entry name" value="Flavin_trans-like"/>
</dbReference>
<sequence>MQAIQIARRNFPMTSSASVGQLSKQDAGPFVASEHANDGKLHILLAATGSVATIKLPLIVRGLIQNNRDAVSVRIVITPSARQFLMGQSEEQPLLTEIPDVDGIYNDADEWVKPWVRGDAILHIELRRWADVMVVVPMSANSLAKMVNGISDGLVLSVLRAWDTEGQIDGPIKLSNGSQKRKTVFVAAAMNTAMWRHPVTRKQMATLKEWQEDGWLKILQPQQKYLACGDVGDGAMMDSREIVAEILAYLEIQG</sequence>
<dbReference type="PANTHER" id="PTHR14359">
    <property type="entry name" value="HOMO-OLIGOMERIC FLAVIN CONTAINING CYS DECARBOXYLASE FAMILY"/>
    <property type="match status" value="1"/>
</dbReference>
<dbReference type="AlphaFoldDB" id="A0A0G2EFA4"/>
<reference evidence="4 5" key="2">
    <citation type="submission" date="2015-05" db="EMBL/GenBank/DDBJ databases">
        <authorList>
            <person name="Morales-Cruz A."/>
            <person name="Amrine K.C."/>
            <person name="Cantu D."/>
        </authorList>
    </citation>
    <scope>NUCLEOTIDE SEQUENCE [LARGE SCALE GENOMIC DNA]</scope>
    <source>
        <strain evidence="4">UCRPC4</strain>
    </source>
</reference>
<evidence type="ECO:0000256" key="1">
    <source>
        <dbReference type="ARBA" id="ARBA00022993"/>
    </source>
</evidence>
<protein>
    <submittedName>
        <fullName evidence="4">Putative phosphopantothenoylcysteine decarboxylase</fullName>
    </submittedName>
</protein>
<dbReference type="Gene3D" id="3.40.50.1950">
    <property type="entry name" value="Flavin prenyltransferase-like"/>
    <property type="match status" value="1"/>
</dbReference>
<evidence type="ECO:0000313" key="4">
    <source>
        <dbReference type="EMBL" id="KKY20936.1"/>
    </source>
</evidence>
<dbReference type="GO" id="GO:0010181">
    <property type="term" value="F:FMN binding"/>
    <property type="evidence" value="ECO:0007669"/>
    <property type="project" value="TreeGrafter"/>
</dbReference>
<reference evidence="4 5" key="1">
    <citation type="submission" date="2015-05" db="EMBL/GenBank/DDBJ databases">
        <title>Distinctive expansion of gene families associated with plant cell wall degradation and secondary metabolism in the genomes of grapevine trunk pathogens.</title>
        <authorList>
            <person name="Lawrence D.P."/>
            <person name="Travadon R."/>
            <person name="Rolshausen P.E."/>
            <person name="Baumgartner K."/>
        </authorList>
    </citation>
    <scope>NUCLEOTIDE SEQUENCE [LARGE SCALE GENOMIC DNA]</scope>
    <source>
        <strain evidence="4">UCRPC4</strain>
    </source>
</reference>
<gene>
    <name evidence="4" type="ORF">UCRPC4_g03943</name>
</gene>
<dbReference type="GO" id="GO:0071513">
    <property type="term" value="C:phosphopantothenoylcysteine decarboxylase complex"/>
    <property type="evidence" value="ECO:0007669"/>
    <property type="project" value="TreeGrafter"/>
</dbReference>
<keyword evidence="1" id="KW-0173">Coenzyme A biosynthesis</keyword>
<evidence type="ECO:0000259" key="3">
    <source>
        <dbReference type="Pfam" id="PF02441"/>
    </source>
</evidence>
<comment type="caution">
    <text evidence="4">The sequence shown here is derived from an EMBL/GenBank/DDBJ whole genome shotgun (WGS) entry which is preliminary data.</text>
</comment>
<evidence type="ECO:0000313" key="5">
    <source>
        <dbReference type="Proteomes" id="UP000053317"/>
    </source>
</evidence>
<dbReference type="EMBL" id="LCWF01000090">
    <property type="protein sequence ID" value="KKY20936.1"/>
    <property type="molecule type" value="Genomic_DNA"/>
</dbReference>
<comment type="similarity">
    <text evidence="2">Belongs to the HFCD (homooligomeric flavin containing Cys decarboxylase) superfamily.</text>
</comment>
<dbReference type="OrthoDB" id="1532798at2759"/>
<dbReference type="InterPro" id="IPR003382">
    <property type="entry name" value="Flavoprotein"/>
</dbReference>
<feature type="domain" description="Flavoprotein" evidence="3">
    <location>
        <begin position="42"/>
        <end position="247"/>
    </location>
</feature>
<dbReference type="Proteomes" id="UP000053317">
    <property type="component" value="Unassembled WGS sequence"/>
</dbReference>
<dbReference type="SUPFAM" id="SSF52507">
    <property type="entry name" value="Homo-oligomeric flavin-containing Cys decarboxylases, HFCD"/>
    <property type="match status" value="1"/>
</dbReference>
<name>A0A0G2EFA4_PHACM</name>
<dbReference type="Pfam" id="PF02441">
    <property type="entry name" value="Flavoprotein"/>
    <property type="match status" value="1"/>
</dbReference>
<organism evidence="4 5">
    <name type="scientific">Phaeomoniella chlamydospora</name>
    <name type="common">Phaeoacremonium chlamydosporum</name>
    <dbReference type="NCBI Taxonomy" id="158046"/>
    <lineage>
        <taxon>Eukaryota</taxon>
        <taxon>Fungi</taxon>
        <taxon>Dikarya</taxon>
        <taxon>Ascomycota</taxon>
        <taxon>Pezizomycotina</taxon>
        <taxon>Eurotiomycetes</taxon>
        <taxon>Chaetothyriomycetidae</taxon>
        <taxon>Phaeomoniellales</taxon>
        <taxon>Phaeomoniellaceae</taxon>
        <taxon>Phaeomoniella</taxon>
    </lineage>
</organism>
<evidence type="ECO:0000256" key="2">
    <source>
        <dbReference type="ARBA" id="ARBA00038350"/>
    </source>
</evidence>